<evidence type="ECO:0000256" key="1">
    <source>
        <dbReference type="SAM" id="MobiDB-lite"/>
    </source>
</evidence>
<proteinExistence type="predicted"/>
<gene>
    <name evidence="2" type="ORF">SAMN05192561_101233</name>
</gene>
<keyword evidence="3" id="KW-1185">Reference proteome</keyword>
<dbReference type="RefSeq" id="WP_092813150.1">
    <property type="nucleotide sequence ID" value="NZ_FNWU01000001.1"/>
</dbReference>
<dbReference type="STRING" id="1267564.SAMN05192561_101233"/>
<dbReference type="InterPro" id="IPR055707">
    <property type="entry name" value="DUF7283"/>
</dbReference>
<feature type="region of interest" description="Disordered" evidence="1">
    <location>
        <begin position="71"/>
        <end position="94"/>
    </location>
</feature>
<accession>A0A1H6HUE9</accession>
<organism evidence="2 3">
    <name type="scientific">Halopenitus malekzadehii</name>
    <dbReference type="NCBI Taxonomy" id="1267564"/>
    <lineage>
        <taxon>Archaea</taxon>
        <taxon>Methanobacteriati</taxon>
        <taxon>Methanobacteriota</taxon>
        <taxon>Stenosarchaea group</taxon>
        <taxon>Halobacteria</taxon>
        <taxon>Halobacteriales</taxon>
        <taxon>Haloferacaceae</taxon>
        <taxon>Halopenitus</taxon>
    </lineage>
</organism>
<dbReference type="Proteomes" id="UP000199215">
    <property type="component" value="Unassembled WGS sequence"/>
</dbReference>
<name>A0A1H6HUE9_9EURY</name>
<protein>
    <submittedName>
        <fullName evidence="2">Uncharacterized protein</fullName>
    </submittedName>
</protein>
<dbReference type="Pfam" id="PF23954">
    <property type="entry name" value="DUF7283"/>
    <property type="match status" value="1"/>
</dbReference>
<sequence length="161" mass="17394">MIDAPIETWYTWLGIAAVSVLALGTAVGIPSGPTPDANGVADTIDRVAADEFPATAEHGIAADRIRLSPTRVSLRGPGGSTTAPIRFGPVTPATNAESDDRLRRVLHGEPPQRVFDSPDALDRAATVSRGRYDRNPRWERAPNRLRVRSIHWEGLRVTLVG</sequence>
<reference evidence="2 3" key="1">
    <citation type="submission" date="2016-10" db="EMBL/GenBank/DDBJ databases">
        <authorList>
            <person name="de Groot N.N."/>
        </authorList>
    </citation>
    <scope>NUCLEOTIDE SEQUENCE [LARGE SCALE GENOMIC DNA]</scope>
    <source>
        <strain evidence="2 3">IBRC-M10418</strain>
    </source>
</reference>
<dbReference type="EMBL" id="FNWU01000001">
    <property type="protein sequence ID" value="SEH37643.1"/>
    <property type="molecule type" value="Genomic_DNA"/>
</dbReference>
<evidence type="ECO:0000313" key="3">
    <source>
        <dbReference type="Proteomes" id="UP000199215"/>
    </source>
</evidence>
<evidence type="ECO:0000313" key="2">
    <source>
        <dbReference type="EMBL" id="SEH37643.1"/>
    </source>
</evidence>
<dbReference type="AlphaFoldDB" id="A0A1H6HUE9"/>
<dbReference type="OrthoDB" id="157493at2157"/>